<proteinExistence type="predicted"/>
<dbReference type="EMBL" id="VSSQ01046260">
    <property type="protein sequence ID" value="MPN00224.1"/>
    <property type="molecule type" value="Genomic_DNA"/>
</dbReference>
<name>A0A645EHI9_9ZZZZ</name>
<evidence type="ECO:0000313" key="1">
    <source>
        <dbReference type="EMBL" id="MPN00224.1"/>
    </source>
</evidence>
<comment type="caution">
    <text evidence="1">The sequence shown here is derived from an EMBL/GenBank/DDBJ whole genome shotgun (WGS) entry which is preliminary data.</text>
</comment>
<accession>A0A645EHI9</accession>
<dbReference type="AlphaFoldDB" id="A0A645EHI9"/>
<protein>
    <submittedName>
        <fullName evidence="1">Uncharacterized protein</fullName>
    </submittedName>
</protein>
<reference evidence="1" key="1">
    <citation type="submission" date="2019-08" db="EMBL/GenBank/DDBJ databases">
        <authorList>
            <person name="Kucharzyk K."/>
            <person name="Murdoch R.W."/>
            <person name="Higgins S."/>
            <person name="Loffler F."/>
        </authorList>
    </citation>
    <scope>NUCLEOTIDE SEQUENCE</scope>
</reference>
<sequence length="87" mass="9462">MPMIMSSAASRASSVERALCKTCACKRIAAKGVRNSWAAFEVKRFSRCMLSATSLNNVFNDFTKGSISLGTTGLMGFKCSIDCFSRF</sequence>
<organism evidence="1">
    <name type="scientific">bioreactor metagenome</name>
    <dbReference type="NCBI Taxonomy" id="1076179"/>
    <lineage>
        <taxon>unclassified sequences</taxon>
        <taxon>metagenomes</taxon>
        <taxon>ecological metagenomes</taxon>
    </lineage>
</organism>
<gene>
    <name evidence="1" type="ORF">SDC9_147418</name>
</gene>